<dbReference type="GO" id="GO:0030313">
    <property type="term" value="C:cell envelope"/>
    <property type="evidence" value="ECO:0007669"/>
    <property type="project" value="UniProtKB-SubCell"/>
</dbReference>
<name>A0A368Z7U8_9RHOB</name>
<evidence type="ECO:0000256" key="4">
    <source>
        <dbReference type="SAM" id="SignalP"/>
    </source>
</evidence>
<comment type="similarity">
    <text evidence="2">Belongs to the bacterial solute-binding protein 2 family.</text>
</comment>
<dbReference type="GO" id="GO:0030246">
    <property type="term" value="F:carbohydrate binding"/>
    <property type="evidence" value="ECO:0007669"/>
    <property type="project" value="UniProtKB-ARBA"/>
</dbReference>
<evidence type="ECO:0000259" key="5">
    <source>
        <dbReference type="Pfam" id="PF13407"/>
    </source>
</evidence>
<keyword evidence="3 4" id="KW-0732">Signal</keyword>
<evidence type="ECO:0000256" key="3">
    <source>
        <dbReference type="ARBA" id="ARBA00022729"/>
    </source>
</evidence>
<dbReference type="Pfam" id="PF13407">
    <property type="entry name" value="Peripla_BP_4"/>
    <property type="match status" value="1"/>
</dbReference>
<dbReference type="EMBL" id="QPJL01000003">
    <property type="protein sequence ID" value="RCW87237.1"/>
    <property type="molecule type" value="Genomic_DNA"/>
</dbReference>
<dbReference type="Proteomes" id="UP000253345">
    <property type="component" value="Unassembled WGS sequence"/>
</dbReference>
<comment type="subcellular location">
    <subcellularLocation>
        <location evidence="1">Cell envelope</location>
    </subcellularLocation>
</comment>
<dbReference type="RefSeq" id="WP_114348297.1">
    <property type="nucleotide sequence ID" value="NZ_QPJL01000003.1"/>
</dbReference>
<dbReference type="AlphaFoldDB" id="A0A368Z7U8"/>
<comment type="caution">
    <text evidence="6">The sequence shown here is derived from an EMBL/GenBank/DDBJ whole genome shotgun (WGS) entry which is preliminary data.</text>
</comment>
<gene>
    <name evidence="6" type="ORF">DFP89_103241</name>
</gene>
<dbReference type="InterPro" id="IPR025997">
    <property type="entry name" value="SBP_2_dom"/>
</dbReference>
<accession>A0A368Z7U8</accession>
<sequence length="325" mass="33634">MKAITMVGALLGATMMTTAAMAEVKAAGECSIGVAMYTLGAPYFAAQEVAARAAAEAAGCSVRTADGQNDMVKQIGDIEDMVAAGVNVLIVNPRDALGLVPAVDAATAQGVHVVAMDSMLDPSANFITNVSASNGENGKLVGEWLAKKTAGEPLKIALLSGTQGNVVGQARRMGVLSGLMDAELTNYGHANIEIVGQGWGNWSTEGGLAAMEDLLTAHPDINVVLGENDSMVIGAREALKAANRLDGVLLVAAADGQKEAYEMIKSGEYGATGLNDPAALARLAVEIGVKALNGEEQNLTKFTFTEPAVVTQENVDQYYKPDSMF</sequence>
<organism evidence="6 7">
    <name type="scientific">Paracoccus lutimaris</name>
    <dbReference type="NCBI Taxonomy" id="1490030"/>
    <lineage>
        <taxon>Bacteria</taxon>
        <taxon>Pseudomonadati</taxon>
        <taxon>Pseudomonadota</taxon>
        <taxon>Alphaproteobacteria</taxon>
        <taxon>Rhodobacterales</taxon>
        <taxon>Paracoccaceae</taxon>
        <taxon>Paracoccus</taxon>
    </lineage>
</organism>
<feature type="signal peptide" evidence="4">
    <location>
        <begin position="1"/>
        <end position="22"/>
    </location>
</feature>
<feature type="domain" description="Periplasmic binding protein" evidence="5">
    <location>
        <begin position="32"/>
        <end position="296"/>
    </location>
</feature>
<keyword evidence="7" id="KW-1185">Reference proteome</keyword>
<evidence type="ECO:0000256" key="2">
    <source>
        <dbReference type="ARBA" id="ARBA00007639"/>
    </source>
</evidence>
<dbReference type="PANTHER" id="PTHR46847:SF1">
    <property type="entry name" value="D-ALLOSE-BINDING PERIPLASMIC PROTEIN-RELATED"/>
    <property type="match status" value="1"/>
</dbReference>
<feature type="chain" id="PRO_5017001378" evidence="4">
    <location>
        <begin position="23"/>
        <end position="325"/>
    </location>
</feature>
<dbReference type="InterPro" id="IPR028082">
    <property type="entry name" value="Peripla_BP_I"/>
</dbReference>
<evidence type="ECO:0000256" key="1">
    <source>
        <dbReference type="ARBA" id="ARBA00004196"/>
    </source>
</evidence>
<dbReference type="SUPFAM" id="SSF53822">
    <property type="entry name" value="Periplasmic binding protein-like I"/>
    <property type="match status" value="1"/>
</dbReference>
<dbReference type="PANTHER" id="PTHR46847">
    <property type="entry name" value="D-ALLOSE-BINDING PERIPLASMIC PROTEIN-RELATED"/>
    <property type="match status" value="1"/>
</dbReference>
<dbReference type="Gene3D" id="3.40.50.2300">
    <property type="match status" value="2"/>
</dbReference>
<reference evidence="6 7" key="1">
    <citation type="submission" date="2018-07" db="EMBL/GenBank/DDBJ databases">
        <title>Genomic Encyclopedia of Type Strains, Phase III (KMG-III): the genomes of soil and plant-associated and newly described type strains.</title>
        <authorList>
            <person name="Whitman W."/>
        </authorList>
    </citation>
    <scope>NUCLEOTIDE SEQUENCE [LARGE SCALE GENOMIC DNA]</scope>
    <source>
        <strain evidence="6 7">CECT 8525</strain>
    </source>
</reference>
<proteinExistence type="inferred from homology"/>
<dbReference type="OrthoDB" id="9813037at2"/>
<evidence type="ECO:0000313" key="7">
    <source>
        <dbReference type="Proteomes" id="UP000253345"/>
    </source>
</evidence>
<evidence type="ECO:0000313" key="6">
    <source>
        <dbReference type="EMBL" id="RCW87237.1"/>
    </source>
</evidence>
<protein>
    <submittedName>
        <fullName evidence="6">Monosaccharide ABC transporter substrate-binding protein (CUT2 family)</fullName>
    </submittedName>
</protein>